<dbReference type="InterPro" id="IPR027396">
    <property type="entry name" value="DsrEFH-like"/>
</dbReference>
<accession>A0A9D2KKP3</accession>
<dbReference type="AlphaFoldDB" id="A0A9D2KKP3"/>
<dbReference type="EMBL" id="DXAN01000003">
    <property type="protein sequence ID" value="HJA07891.1"/>
    <property type="molecule type" value="Genomic_DNA"/>
</dbReference>
<dbReference type="SUPFAM" id="SSF75169">
    <property type="entry name" value="DsrEFH-like"/>
    <property type="match status" value="1"/>
</dbReference>
<dbReference type="CDD" id="cd03421">
    <property type="entry name" value="SirA_like_N"/>
    <property type="match status" value="1"/>
</dbReference>
<dbReference type="InterPro" id="IPR003787">
    <property type="entry name" value="Sulphur_relay_DsrE/F-like"/>
</dbReference>
<gene>
    <name evidence="2" type="primary">yedF</name>
    <name evidence="2" type="ORF">H9962_01680</name>
</gene>
<protein>
    <submittedName>
        <fullName evidence="2">Sulfurtransferase-like selenium metabolism protein YedF</fullName>
    </submittedName>
</protein>
<dbReference type="NCBIfam" id="TIGR03527">
    <property type="entry name" value="selenium_YedF"/>
    <property type="match status" value="1"/>
</dbReference>
<feature type="domain" description="UPF0033" evidence="1">
    <location>
        <begin position="3"/>
        <end position="66"/>
    </location>
</feature>
<evidence type="ECO:0000259" key="1">
    <source>
        <dbReference type="Pfam" id="PF01206"/>
    </source>
</evidence>
<dbReference type="Proteomes" id="UP000824225">
    <property type="component" value="Unassembled WGS sequence"/>
</dbReference>
<sequence>MNVLDCRGLPCPEPVIRCRDWLATVNGAVLEVLVDNPAAVENVSVFLSGRGWTVDSRREGDAVWRLSAVRDEAAASSSAPSSAPAACSSLGSVSGKVLVFIPTETLGRGDEDLGARLMVNFLGSLSELGSDLWRIVLVNGGVKLSAGGPALEKLQTLEAAGVSILVCGTCLDHYGLLERKQVGSTTNMLDIVTSLHVADKVIRP</sequence>
<dbReference type="Gene3D" id="3.30.110.40">
    <property type="entry name" value="TusA-like domain"/>
    <property type="match status" value="1"/>
</dbReference>
<dbReference type="SUPFAM" id="SSF64307">
    <property type="entry name" value="SirA-like"/>
    <property type="match status" value="1"/>
</dbReference>
<organism evidence="2 3">
    <name type="scientific">Candidatus Mailhella merdigallinarum</name>
    <dbReference type="NCBI Taxonomy" id="2838658"/>
    <lineage>
        <taxon>Bacteria</taxon>
        <taxon>Pseudomonadati</taxon>
        <taxon>Thermodesulfobacteriota</taxon>
        <taxon>Desulfovibrionia</taxon>
        <taxon>Desulfovibrionales</taxon>
        <taxon>Desulfovibrionaceae</taxon>
        <taxon>Mailhella</taxon>
    </lineage>
</organism>
<dbReference type="Pfam" id="PF02635">
    <property type="entry name" value="DsrE"/>
    <property type="match status" value="1"/>
</dbReference>
<name>A0A9D2KKP3_9BACT</name>
<dbReference type="InterPro" id="IPR019870">
    <property type="entry name" value="Se_metab_YedF"/>
</dbReference>
<evidence type="ECO:0000313" key="2">
    <source>
        <dbReference type="EMBL" id="HJA07891.1"/>
    </source>
</evidence>
<comment type="caution">
    <text evidence="2">The sequence shown here is derived from an EMBL/GenBank/DDBJ whole genome shotgun (WGS) entry which is preliminary data.</text>
</comment>
<evidence type="ECO:0000313" key="3">
    <source>
        <dbReference type="Proteomes" id="UP000824225"/>
    </source>
</evidence>
<reference evidence="2" key="1">
    <citation type="journal article" date="2021" name="PeerJ">
        <title>Extensive microbial diversity within the chicken gut microbiome revealed by metagenomics and culture.</title>
        <authorList>
            <person name="Gilroy R."/>
            <person name="Ravi A."/>
            <person name="Getino M."/>
            <person name="Pursley I."/>
            <person name="Horton D.L."/>
            <person name="Alikhan N.F."/>
            <person name="Baker D."/>
            <person name="Gharbi K."/>
            <person name="Hall N."/>
            <person name="Watson M."/>
            <person name="Adriaenssens E.M."/>
            <person name="Foster-Nyarko E."/>
            <person name="Jarju S."/>
            <person name="Secka A."/>
            <person name="Antonio M."/>
            <person name="Oren A."/>
            <person name="Chaudhuri R.R."/>
            <person name="La Ragione R."/>
            <person name="Hildebrand F."/>
            <person name="Pallen M.J."/>
        </authorList>
    </citation>
    <scope>NUCLEOTIDE SEQUENCE</scope>
    <source>
        <strain evidence="2">CHK186-16707</strain>
    </source>
</reference>
<reference evidence="2" key="2">
    <citation type="submission" date="2021-04" db="EMBL/GenBank/DDBJ databases">
        <authorList>
            <person name="Gilroy R."/>
        </authorList>
    </citation>
    <scope>NUCLEOTIDE SEQUENCE</scope>
    <source>
        <strain evidence="2">CHK186-16707</strain>
    </source>
</reference>
<dbReference type="Pfam" id="PF01206">
    <property type="entry name" value="TusA"/>
    <property type="match status" value="1"/>
</dbReference>
<proteinExistence type="predicted"/>
<dbReference type="InterPro" id="IPR001455">
    <property type="entry name" value="TusA-like"/>
</dbReference>
<dbReference type="InterPro" id="IPR036868">
    <property type="entry name" value="TusA-like_sf"/>
</dbReference>